<evidence type="ECO:0000313" key="2">
    <source>
        <dbReference type="EMBL" id="SEG75293.1"/>
    </source>
</evidence>
<accession>A0A1H6CRM4</accession>
<dbReference type="CDD" id="cd01299">
    <property type="entry name" value="Met_dep_hydrolase_A"/>
    <property type="match status" value="1"/>
</dbReference>
<sequence length="406" mass="43820">MSDGRCQRNDDSRSKIMSEYELLLYGDVWDAKRGRQRGKWVAVEGDEIEGVYDEKPGPAAEVKEVELVTPGLIDLHVHLVWDGTGDPVETLRRQSEQEQTIHAVAMAREQVEGGVTTVRDIGSTHDIAISVADASRRGDITGPRIYASGQTIIISGGHDPFWGMESDGVDAVRSSVRKQRDKGARVIKISATGGVYGQAVGEDPGMSELSREEVIAAVEEAHRFDIPVAVHAVGTEGIENSIEAGVDTLEHGNLMTSESLEKMVEKDIAYEPTLYIYKTVAEGEGDIPQYAYENAQRVSDRHWEVFEEAIESDVRILAGSDAGSPNIPHPALHHELRCLVDGGMTEEEALTAATSTPAEELGRPELGVLEEGTPADIVGFADDPLADIDVTGSPSVVVADGDVVTE</sequence>
<dbReference type="GO" id="GO:0016810">
    <property type="term" value="F:hydrolase activity, acting on carbon-nitrogen (but not peptide) bonds"/>
    <property type="evidence" value="ECO:0007669"/>
    <property type="project" value="InterPro"/>
</dbReference>
<dbReference type="InterPro" id="IPR051781">
    <property type="entry name" value="Metallo-dep_Hydrolase"/>
</dbReference>
<dbReference type="InterPro" id="IPR057744">
    <property type="entry name" value="OTAase-like"/>
</dbReference>
<reference evidence="2 3" key="1">
    <citation type="submission" date="2016-10" db="EMBL/GenBank/DDBJ databases">
        <authorList>
            <person name="de Groot N.N."/>
        </authorList>
    </citation>
    <scope>NUCLEOTIDE SEQUENCE [LARGE SCALE GENOMIC DNA]</scope>
    <source>
        <strain evidence="2 3">CGMCC 1.10331</strain>
    </source>
</reference>
<dbReference type="EMBL" id="FNVN01000009">
    <property type="protein sequence ID" value="SEG75293.1"/>
    <property type="molecule type" value="Genomic_DNA"/>
</dbReference>
<dbReference type="Proteomes" id="UP000236740">
    <property type="component" value="Unassembled WGS sequence"/>
</dbReference>
<dbReference type="InterPro" id="IPR006680">
    <property type="entry name" value="Amidohydro-rel"/>
</dbReference>
<gene>
    <name evidence="2" type="ORF">SAMN04488133_3646</name>
</gene>
<dbReference type="InterPro" id="IPR032466">
    <property type="entry name" value="Metal_Hydrolase"/>
</dbReference>
<protein>
    <submittedName>
        <fullName evidence="2">Imidazolonepropionase</fullName>
    </submittedName>
</protein>
<dbReference type="Gene3D" id="2.30.40.10">
    <property type="entry name" value="Urease, subunit C, domain 1"/>
    <property type="match status" value="1"/>
</dbReference>
<evidence type="ECO:0000313" key="3">
    <source>
        <dbReference type="Proteomes" id="UP000236740"/>
    </source>
</evidence>
<proteinExistence type="predicted"/>
<dbReference type="AlphaFoldDB" id="A0A1H6CRM4"/>
<dbReference type="SUPFAM" id="SSF51338">
    <property type="entry name" value="Composite domain of metallo-dependent hydrolases"/>
    <property type="match status" value="1"/>
</dbReference>
<name>A0A1H6CRM4_9EURY</name>
<dbReference type="SUPFAM" id="SSF51556">
    <property type="entry name" value="Metallo-dependent hydrolases"/>
    <property type="match status" value="1"/>
</dbReference>
<dbReference type="Gene3D" id="3.20.20.140">
    <property type="entry name" value="Metal-dependent hydrolases"/>
    <property type="match status" value="1"/>
</dbReference>
<dbReference type="InterPro" id="IPR011059">
    <property type="entry name" value="Metal-dep_hydrolase_composite"/>
</dbReference>
<dbReference type="Pfam" id="PF01979">
    <property type="entry name" value="Amidohydro_1"/>
    <property type="match status" value="1"/>
</dbReference>
<evidence type="ECO:0000259" key="1">
    <source>
        <dbReference type="Pfam" id="PF01979"/>
    </source>
</evidence>
<keyword evidence="3" id="KW-1185">Reference proteome</keyword>
<dbReference type="PANTHER" id="PTHR43135:SF3">
    <property type="entry name" value="ALPHA-D-RIBOSE 1-METHYLPHOSPHONATE 5-TRIPHOSPHATE DIPHOSPHATASE"/>
    <property type="match status" value="1"/>
</dbReference>
<dbReference type="PANTHER" id="PTHR43135">
    <property type="entry name" value="ALPHA-D-RIBOSE 1-METHYLPHOSPHONATE 5-TRIPHOSPHATE DIPHOSPHATASE"/>
    <property type="match status" value="1"/>
</dbReference>
<organism evidence="2 3">
    <name type="scientific">Halobellus limi</name>
    <dbReference type="NCBI Taxonomy" id="699433"/>
    <lineage>
        <taxon>Archaea</taxon>
        <taxon>Methanobacteriati</taxon>
        <taxon>Methanobacteriota</taxon>
        <taxon>Stenosarchaea group</taxon>
        <taxon>Halobacteria</taxon>
        <taxon>Halobacteriales</taxon>
        <taxon>Haloferacaceae</taxon>
        <taxon>Halobellus</taxon>
    </lineage>
</organism>
<feature type="domain" description="Amidohydrolase-related" evidence="1">
    <location>
        <begin position="67"/>
        <end position="404"/>
    </location>
</feature>